<evidence type="ECO:0000313" key="1">
    <source>
        <dbReference type="Ensembl" id="ENSHBUP00000010384.1"/>
    </source>
</evidence>
<reference evidence="1" key="2">
    <citation type="submission" date="2025-09" db="UniProtKB">
        <authorList>
            <consortium name="Ensembl"/>
        </authorList>
    </citation>
    <scope>IDENTIFICATION</scope>
</reference>
<organism evidence="1 2">
    <name type="scientific">Haplochromis burtoni</name>
    <name type="common">Burton's mouthbrooder</name>
    <name type="synonym">Chromis burtoni</name>
    <dbReference type="NCBI Taxonomy" id="8153"/>
    <lineage>
        <taxon>Eukaryota</taxon>
        <taxon>Metazoa</taxon>
        <taxon>Chordata</taxon>
        <taxon>Craniata</taxon>
        <taxon>Vertebrata</taxon>
        <taxon>Euteleostomi</taxon>
        <taxon>Actinopterygii</taxon>
        <taxon>Neopterygii</taxon>
        <taxon>Teleostei</taxon>
        <taxon>Neoteleostei</taxon>
        <taxon>Acanthomorphata</taxon>
        <taxon>Ovalentaria</taxon>
        <taxon>Cichlomorphae</taxon>
        <taxon>Cichliformes</taxon>
        <taxon>Cichlidae</taxon>
        <taxon>African cichlids</taxon>
        <taxon>Pseudocrenilabrinae</taxon>
        <taxon>Haplochromini</taxon>
        <taxon>Haplochromis</taxon>
    </lineage>
</organism>
<dbReference type="Ensembl" id="ENSHBUT00000017239.1">
    <property type="protein sequence ID" value="ENSHBUP00000010384.1"/>
    <property type="gene ID" value="ENSHBUG00000011921.1"/>
</dbReference>
<name>A0A3Q2VHA5_HAPBU</name>
<keyword evidence="2" id="KW-1185">Reference proteome</keyword>
<proteinExistence type="predicted"/>
<dbReference type="Proteomes" id="UP000264840">
    <property type="component" value="Unplaced"/>
</dbReference>
<protein>
    <submittedName>
        <fullName evidence="1">Uncharacterized protein</fullName>
    </submittedName>
</protein>
<accession>A0A3Q2VHA5</accession>
<evidence type="ECO:0000313" key="2">
    <source>
        <dbReference type="Proteomes" id="UP000264840"/>
    </source>
</evidence>
<dbReference type="AlphaFoldDB" id="A0A3Q2VHA5"/>
<sequence>TELWEMNSCQERVSSCSTLDNLTAKQCEEDLLASSAIEHKSHPPTN</sequence>
<reference evidence="1" key="1">
    <citation type="submission" date="2025-08" db="UniProtKB">
        <authorList>
            <consortium name="Ensembl"/>
        </authorList>
    </citation>
    <scope>IDENTIFICATION</scope>
</reference>